<name>A0ABV9ZWY2_9ACTN</name>
<dbReference type="InterPro" id="IPR036259">
    <property type="entry name" value="MFS_trans_sf"/>
</dbReference>
<dbReference type="Pfam" id="PF07690">
    <property type="entry name" value="MFS_1"/>
    <property type="match status" value="1"/>
</dbReference>
<dbReference type="Proteomes" id="UP001596222">
    <property type="component" value="Unassembled WGS sequence"/>
</dbReference>
<feature type="transmembrane region" description="Helical" evidence="1">
    <location>
        <begin position="273"/>
        <end position="294"/>
    </location>
</feature>
<feature type="transmembrane region" description="Helical" evidence="1">
    <location>
        <begin position="197"/>
        <end position="216"/>
    </location>
</feature>
<feature type="transmembrane region" description="Helical" evidence="1">
    <location>
        <begin position="130"/>
        <end position="153"/>
    </location>
</feature>
<accession>A0ABV9ZWY2</accession>
<feature type="transmembrane region" description="Helical" evidence="1">
    <location>
        <begin position="165"/>
        <end position="191"/>
    </location>
</feature>
<keyword evidence="1" id="KW-0812">Transmembrane</keyword>
<feature type="transmembrane region" description="Helical" evidence="1">
    <location>
        <begin position="75"/>
        <end position="92"/>
    </location>
</feature>
<evidence type="ECO:0000256" key="1">
    <source>
        <dbReference type="SAM" id="Phobius"/>
    </source>
</evidence>
<keyword evidence="1" id="KW-0472">Membrane</keyword>
<feature type="transmembrane region" description="Helical" evidence="1">
    <location>
        <begin position="306"/>
        <end position="328"/>
    </location>
</feature>
<feature type="transmembrane region" description="Helical" evidence="1">
    <location>
        <begin position="245"/>
        <end position="267"/>
    </location>
</feature>
<feature type="transmembrane region" description="Helical" evidence="1">
    <location>
        <begin position="334"/>
        <end position="367"/>
    </location>
</feature>
<gene>
    <name evidence="2" type="ORF">ACFPP6_14690</name>
</gene>
<comment type="caution">
    <text evidence="2">The sequence shown here is derived from an EMBL/GenBank/DDBJ whole genome shotgun (WGS) entry which is preliminary data.</text>
</comment>
<dbReference type="Gene3D" id="1.20.1250.20">
    <property type="entry name" value="MFS general substrate transporter like domains"/>
    <property type="match status" value="1"/>
</dbReference>
<keyword evidence="1" id="KW-1133">Transmembrane helix</keyword>
<feature type="transmembrane region" description="Helical" evidence="1">
    <location>
        <begin position="104"/>
        <end position="124"/>
    </location>
</feature>
<evidence type="ECO:0000313" key="3">
    <source>
        <dbReference type="Proteomes" id="UP001596222"/>
    </source>
</evidence>
<protein>
    <submittedName>
        <fullName evidence="2">Nitrate/nitrite transporter</fullName>
    </submittedName>
</protein>
<evidence type="ECO:0000313" key="2">
    <source>
        <dbReference type="EMBL" id="MFC5145909.1"/>
    </source>
</evidence>
<dbReference type="EMBL" id="JBHSKJ010000007">
    <property type="protein sequence ID" value="MFC5145909.1"/>
    <property type="molecule type" value="Genomic_DNA"/>
</dbReference>
<reference evidence="3" key="1">
    <citation type="journal article" date="2019" name="Int. J. Syst. Evol. Microbiol.">
        <title>The Global Catalogue of Microorganisms (GCM) 10K type strain sequencing project: providing services to taxonomists for standard genome sequencing and annotation.</title>
        <authorList>
            <consortium name="The Broad Institute Genomics Platform"/>
            <consortium name="The Broad Institute Genome Sequencing Center for Infectious Disease"/>
            <person name="Wu L."/>
            <person name="Ma J."/>
        </authorList>
    </citation>
    <scope>NUCLEOTIDE SEQUENCE [LARGE SCALE GENOMIC DNA]</scope>
    <source>
        <strain evidence="3">CGMCC 4.1641</strain>
    </source>
</reference>
<dbReference type="RefSeq" id="WP_382041456.1">
    <property type="nucleotide sequence ID" value="NZ_JBHSKJ010000007.1"/>
</dbReference>
<feature type="transmembrane region" description="Helical" evidence="1">
    <location>
        <begin position="388"/>
        <end position="410"/>
    </location>
</feature>
<dbReference type="SUPFAM" id="SSF103473">
    <property type="entry name" value="MFS general substrate transporter"/>
    <property type="match status" value="1"/>
</dbReference>
<dbReference type="InterPro" id="IPR011701">
    <property type="entry name" value="MFS"/>
</dbReference>
<feature type="transmembrane region" description="Helical" evidence="1">
    <location>
        <begin position="422"/>
        <end position="442"/>
    </location>
</feature>
<feature type="transmembrane region" description="Helical" evidence="1">
    <location>
        <begin position="35"/>
        <end position="55"/>
    </location>
</feature>
<organism evidence="2 3">
    <name type="scientific">Streptomyces aureoversilis</name>
    <dbReference type="NCBI Taxonomy" id="67277"/>
    <lineage>
        <taxon>Bacteria</taxon>
        <taxon>Bacillati</taxon>
        <taxon>Actinomycetota</taxon>
        <taxon>Actinomycetes</taxon>
        <taxon>Kitasatosporales</taxon>
        <taxon>Streptomycetaceae</taxon>
        <taxon>Streptomyces</taxon>
    </lineage>
</organism>
<sequence>MSNRAAPSPPWAEQWDADDPGFWARGGQHVARRNLLLAAVCGHLGLSVRGMWPVIVLFLPAGGGAVAGPGPGEKFLLLVTPVVAGAALRPAAGRAFARLGGRDRTAVTTAALALPGLAAVYVLQRPGAPLWLLLAAAATAGAGDAAAASPAGAAASYPRRARARALALATAGGDLGLASAQLAGLLAAVTAGGSSPALIAAVHIPLTVLAALVAALRMDNLPGRVADADAGAGARRRAGTDPHSVWLPLLFLATVGSFTGYGLAFGLVLRHEFGVSALVALACALPATLLGAAARPCGGWLAGRWGGARVTLGSLSGMAVGTAVLAAASSRGSAGVFGAAFAVLIVLGGVGAGAVVTVAPAVFAARAGEAILSGQDARTAFAAARRRTAGAAALTGPAGALGAAAIGLSLGAAYDAGSPAPALWGLLGLYALCAAITWTAYARRETAPTARRYRAGSGEPVHP</sequence>
<keyword evidence="3" id="KW-1185">Reference proteome</keyword>
<proteinExistence type="predicted"/>